<keyword evidence="2" id="KW-0812">Transmembrane</keyword>
<feature type="transmembrane region" description="Helical" evidence="2">
    <location>
        <begin position="50"/>
        <end position="69"/>
    </location>
</feature>
<feature type="transmembrane region" description="Helical" evidence="2">
    <location>
        <begin position="124"/>
        <end position="145"/>
    </location>
</feature>
<dbReference type="RefSeq" id="WP_267663615.1">
    <property type="nucleotide sequence ID" value="NZ_JAODIX010000029.1"/>
</dbReference>
<feature type="transmembrane region" description="Helical" evidence="2">
    <location>
        <begin position="25"/>
        <end position="44"/>
    </location>
</feature>
<evidence type="ECO:0000256" key="1">
    <source>
        <dbReference type="SAM" id="MobiDB-lite"/>
    </source>
</evidence>
<proteinExistence type="predicted"/>
<dbReference type="InterPro" id="IPR025828">
    <property type="entry name" value="Put_sensor_dom"/>
</dbReference>
<evidence type="ECO:0000256" key="2">
    <source>
        <dbReference type="SAM" id="Phobius"/>
    </source>
</evidence>
<comment type="caution">
    <text evidence="4">The sequence shown here is derived from an EMBL/GenBank/DDBJ whole genome shotgun (WGS) entry which is preliminary data.</text>
</comment>
<evidence type="ECO:0000313" key="4">
    <source>
        <dbReference type="EMBL" id="MFC7186643.1"/>
    </source>
</evidence>
<organism evidence="4 5">
    <name type="scientific">Halorubrum yunnanense</name>
    <dbReference type="NCBI Taxonomy" id="1526162"/>
    <lineage>
        <taxon>Archaea</taxon>
        <taxon>Methanobacteriati</taxon>
        <taxon>Methanobacteriota</taxon>
        <taxon>Stenosarchaea group</taxon>
        <taxon>Halobacteria</taxon>
        <taxon>Halobacteriales</taxon>
        <taxon>Haloferacaceae</taxon>
        <taxon>Halorubrum</taxon>
    </lineage>
</organism>
<dbReference type="Pfam" id="PF13796">
    <property type="entry name" value="Sensor"/>
    <property type="match status" value="1"/>
</dbReference>
<evidence type="ECO:0000259" key="3">
    <source>
        <dbReference type="Pfam" id="PF13796"/>
    </source>
</evidence>
<protein>
    <submittedName>
        <fullName evidence="4">Sensor domain-containing protein</fullName>
    </submittedName>
</protein>
<evidence type="ECO:0000313" key="5">
    <source>
        <dbReference type="Proteomes" id="UP001596390"/>
    </source>
</evidence>
<accession>A0ABD5YBP0</accession>
<dbReference type="Proteomes" id="UP001596390">
    <property type="component" value="Unassembled WGS sequence"/>
</dbReference>
<feature type="compositionally biased region" description="Low complexity" evidence="1">
    <location>
        <begin position="219"/>
        <end position="230"/>
    </location>
</feature>
<reference evidence="4 5" key="1">
    <citation type="journal article" date="2019" name="Int. J. Syst. Evol. Microbiol.">
        <title>The Global Catalogue of Microorganisms (GCM) 10K type strain sequencing project: providing services to taxonomists for standard genome sequencing and annotation.</title>
        <authorList>
            <consortium name="The Broad Institute Genomics Platform"/>
            <consortium name="The Broad Institute Genome Sequencing Center for Infectious Disease"/>
            <person name="Wu L."/>
            <person name="Ma J."/>
        </authorList>
    </citation>
    <scope>NUCLEOTIDE SEQUENCE [LARGE SCALE GENOMIC DNA]</scope>
    <source>
        <strain evidence="4 5">Q85</strain>
    </source>
</reference>
<sequence length="266" mass="27342">MVSLRSLSALPVVGVVVDGQTYRHLLYLLLAVPLGVVYSTAFAFGVMFGLVLSVALVGFVILLATLIGARLAAGFERRLANALLGTRLARPDDLTDADGALAGVRTYVDARSTWTGVGFVSLKFWVSLFAFVPVFLLANALPLIAAPLRYPYAADFGEVNGEPVTWAIDTLPEALVALPLGVAGVLVALHVTNLVAYAARQMAVALLGRPDAAGSQRVTSGASSDPPTGGDPDGDGGPTVDVDAADSDGADVPGPDPADAGDDDSR</sequence>
<feature type="region of interest" description="Disordered" evidence="1">
    <location>
        <begin position="214"/>
        <end position="266"/>
    </location>
</feature>
<keyword evidence="2" id="KW-1133">Transmembrane helix</keyword>
<name>A0ABD5YBP0_9EURY</name>
<keyword evidence="2" id="KW-0472">Membrane</keyword>
<dbReference type="EMBL" id="JBHSZZ010000029">
    <property type="protein sequence ID" value="MFC7186643.1"/>
    <property type="molecule type" value="Genomic_DNA"/>
</dbReference>
<feature type="transmembrane region" description="Helical" evidence="2">
    <location>
        <begin position="176"/>
        <end position="199"/>
    </location>
</feature>
<feature type="domain" description="Putative sensor" evidence="3">
    <location>
        <begin position="27"/>
        <end position="207"/>
    </location>
</feature>
<keyword evidence="5" id="KW-1185">Reference proteome</keyword>
<gene>
    <name evidence="4" type="ORF">ACFQMK_07045</name>
</gene>
<dbReference type="AlphaFoldDB" id="A0ABD5YBP0"/>